<dbReference type="OrthoDB" id="8682498at2"/>
<feature type="compositionally biased region" description="Low complexity" evidence="1">
    <location>
        <begin position="25"/>
        <end position="48"/>
    </location>
</feature>
<proteinExistence type="predicted"/>
<feature type="signal peptide" evidence="2">
    <location>
        <begin position="1"/>
        <end position="23"/>
    </location>
</feature>
<evidence type="ECO:0000256" key="2">
    <source>
        <dbReference type="SAM" id="SignalP"/>
    </source>
</evidence>
<evidence type="ECO:0000256" key="1">
    <source>
        <dbReference type="SAM" id="MobiDB-lite"/>
    </source>
</evidence>
<protein>
    <submittedName>
        <fullName evidence="3">Type IV secretion protein DotH</fullName>
    </submittedName>
</protein>
<dbReference type="AlphaFoldDB" id="A0A426FNM7"/>
<sequence>MNRIPSMMVVLALVLVPGTRAMAQEGNPPAGKAPAAGAEGQGQQAIEPPRSGLVPRRDEGKDTTDIVYPSRREVVEDTIKEAEDASFTTRDLNRLKRLELTRDRAKASPYITPAKPVTRTIPVNLDPGVQPRVIRLSRGLLTSIVFSDRAGNPWEIVGVRTNRQIFNDGHEGKQQDEGDRPDGNVLMLEPLTTAAYGNVSVTLKGLPTPVIFTLATGQKEVDVRIDAKIPGANPDAGDNVVMEGPPGIDDALTAFLDGVPPDTAQKMRVEGASDTEAWMYEGHMYVRTKGAAQYPAYMSAARSTNGISVYRYEQFYDSVTFTAGGRAITAFVEQTAADSHE</sequence>
<gene>
    <name evidence="3" type="ORF">EHV23_13270</name>
</gene>
<keyword evidence="2" id="KW-0732">Signal</keyword>
<name>A0A426FNM7_9BURK</name>
<dbReference type="Proteomes" id="UP000270261">
    <property type="component" value="Unassembled WGS sequence"/>
</dbReference>
<dbReference type="RefSeq" id="WP_125096486.1">
    <property type="nucleotide sequence ID" value="NZ_RRUE01000002.1"/>
</dbReference>
<organism evidence="3 4">
    <name type="scientific">Lautropia dentalis</name>
    <dbReference type="NCBI Taxonomy" id="2490857"/>
    <lineage>
        <taxon>Bacteria</taxon>
        <taxon>Pseudomonadati</taxon>
        <taxon>Pseudomonadota</taxon>
        <taxon>Betaproteobacteria</taxon>
        <taxon>Burkholderiales</taxon>
        <taxon>Burkholderiaceae</taxon>
        <taxon>Lautropia</taxon>
    </lineage>
</organism>
<reference evidence="3 4" key="1">
    <citation type="submission" date="2018-11" db="EMBL/GenBank/DDBJ databases">
        <title>Genome sequencing of Lautropia sp. KCOM 2505 (= ChDC F240).</title>
        <authorList>
            <person name="Kook J.-K."/>
            <person name="Park S.-N."/>
            <person name="Lim Y.K."/>
        </authorList>
    </citation>
    <scope>NUCLEOTIDE SEQUENCE [LARGE SCALE GENOMIC DNA]</scope>
    <source>
        <strain evidence="3 4">KCOM 2505</strain>
    </source>
</reference>
<feature type="chain" id="PRO_5018971981" evidence="2">
    <location>
        <begin position="24"/>
        <end position="341"/>
    </location>
</feature>
<dbReference type="Pfam" id="PF12293">
    <property type="entry name" value="T4BSS_DotH_IcmK"/>
    <property type="match status" value="1"/>
</dbReference>
<feature type="compositionally biased region" description="Basic and acidic residues" evidence="1">
    <location>
        <begin position="55"/>
        <end position="64"/>
    </location>
</feature>
<keyword evidence="4" id="KW-1185">Reference proteome</keyword>
<accession>A0A426FNM7</accession>
<evidence type="ECO:0000313" key="3">
    <source>
        <dbReference type="EMBL" id="RRN44291.1"/>
    </source>
</evidence>
<feature type="region of interest" description="Disordered" evidence="1">
    <location>
        <begin position="24"/>
        <end position="64"/>
    </location>
</feature>
<dbReference type="InterPro" id="IPR022073">
    <property type="entry name" value="T4BSS_DotH_IcmK"/>
</dbReference>
<dbReference type="EMBL" id="RRUE01000002">
    <property type="protein sequence ID" value="RRN44291.1"/>
    <property type="molecule type" value="Genomic_DNA"/>
</dbReference>
<comment type="caution">
    <text evidence="3">The sequence shown here is derived from an EMBL/GenBank/DDBJ whole genome shotgun (WGS) entry which is preliminary data.</text>
</comment>
<evidence type="ECO:0000313" key="4">
    <source>
        <dbReference type="Proteomes" id="UP000270261"/>
    </source>
</evidence>